<evidence type="ECO:0000256" key="5">
    <source>
        <dbReference type="ARBA" id="ARBA00022737"/>
    </source>
</evidence>
<feature type="domain" description="Importin N-terminal" evidence="8">
    <location>
        <begin position="7"/>
        <end position="90"/>
    </location>
</feature>
<dbReference type="OrthoDB" id="10263328at2759"/>
<dbReference type="Gene3D" id="1.25.10.10">
    <property type="entry name" value="Leucine-rich Repeat Variant"/>
    <property type="match status" value="1"/>
</dbReference>
<evidence type="ECO:0000256" key="2">
    <source>
        <dbReference type="ARBA" id="ARBA00010907"/>
    </source>
</evidence>
<dbReference type="EMBL" id="CAJPVJ010018393">
    <property type="protein sequence ID" value="CAG2176955.1"/>
    <property type="molecule type" value="Genomic_DNA"/>
</dbReference>
<protein>
    <recommendedName>
        <fullName evidence="8">Importin N-terminal domain-containing protein</fullName>
    </recommendedName>
</protein>
<feature type="non-terminal residue" evidence="9">
    <location>
        <position position="1"/>
    </location>
</feature>
<proteinExistence type="inferred from homology"/>
<organism evidence="9">
    <name type="scientific">Oppiella nova</name>
    <dbReference type="NCBI Taxonomy" id="334625"/>
    <lineage>
        <taxon>Eukaryota</taxon>
        <taxon>Metazoa</taxon>
        <taxon>Ecdysozoa</taxon>
        <taxon>Arthropoda</taxon>
        <taxon>Chelicerata</taxon>
        <taxon>Arachnida</taxon>
        <taxon>Acari</taxon>
        <taxon>Acariformes</taxon>
        <taxon>Sarcoptiformes</taxon>
        <taxon>Oribatida</taxon>
        <taxon>Brachypylina</taxon>
        <taxon>Oppioidea</taxon>
        <taxon>Oppiidae</taxon>
        <taxon>Oppiella</taxon>
    </lineage>
</organism>
<evidence type="ECO:0000256" key="1">
    <source>
        <dbReference type="ARBA" id="ARBA00004496"/>
    </source>
</evidence>
<reference evidence="9" key="1">
    <citation type="submission" date="2020-11" db="EMBL/GenBank/DDBJ databases">
        <authorList>
            <person name="Tran Van P."/>
        </authorList>
    </citation>
    <scope>NUCLEOTIDE SEQUENCE</scope>
</reference>
<dbReference type="Pfam" id="PF13513">
    <property type="entry name" value="HEAT_EZ"/>
    <property type="match status" value="1"/>
</dbReference>
<dbReference type="InterPro" id="IPR016024">
    <property type="entry name" value="ARM-type_fold"/>
</dbReference>
<dbReference type="InterPro" id="IPR058584">
    <property type="entry name" value="IMB1_TNPO1-like_TPR"/>
</dbReference>
<dbReference type="Proteomes" id="UP000728032">
    <property type="component" value="Unassembled WGS sequence"/>
</dbReference>
<keyword evidence="10" id="KW-1185">Reference proteome</keyword>
<dbReference type="InterPro" id="IPR011989">
    <property type="entry name" value="ARM-like"/>
</dbReference>
<name>A0A7R9MGJ7_9ACAR</name>
<dbReference type="FunFam" id="1.25.10.10:FF:000027">
    <property type="entry name" value="Importin subunit beta-1"/>
    <property type="match status" value="1"/>
</dbReference>
<feature type="repeat" description="HEAT" evidence="7">
    <location>
        <begin position="385"/>
        <end position="422"/>
    </location>
</feature>
<comment type="subcellular location">
    <subcellularLocation>
        <location evidence="1">Cytoplasm</location>
    </subcellularLocation>
</comment>
<dbReference type="Pfam" id="PF25574">
    <property type="entry name" value="TPR_IMB1"/>
    <property type="match status" value="1"/>
</dbReference>
<keyword evidence="4" id="KW-0963">Cytoplasm</keyword>
<accession>A0A7R9MGJ7</accession>
<keyword evidence="3" id="KW-0813">Transport</keyword>
<dbReference type="InterPro" id="IPR040122">
    <property type="entry name" value="Importin_beta"/>
</dbReference>
<dbReference type="PANTHER" id="PTHR10527">
    <property type="entry name" value="IMPORTIN BETA"/>
    <property type="match status" value="1"/>
</dbReference>
<evidence type="ECO:0000256" key="7">
    <source>
        <dbReference type="PROSITE-ProRule" id="PRU00103"/>
    </source>
</evidence>
<dbReference type="GO" id="GO:0006606">
    <property type="term" value="P:protein import into nucleus"/>
    <property type="evidence" value="ECO:0007669"/>
    <property type="project" value="InterPro"/>
</dbReference>
<dbReference type="AlphaFoldDB" id="A0A7R9MGJ7"/>
<dbReference type="SMART" id="SM00913">
    <property type="entry name" value="IBN_N"/>
    <property type="match status" value="1"/>
</dbReference>
<dbReference type="Pfam" id="PF03810">
    <property type="entry name" value="IBN_N"/>
    <property type="match status" value="1"/>
</dbReference>
<evidence type="ECO:0000313" key="10">
    <source>
        <dbReference type="Proteomes" id="UP000728032"/>
    </source>
</evidence>
<dbReference type="InterPro" id="IPR021133">
    <property type="entry name" value="HEAT_type_2"/>
</dbReference>
<keyword evidence="5" id="KW-0677">Repeat</keyword>
<evidence type="ECO:0000259" key="8">
    <source>
        <dbReference type="PROSITE" id="PS50166"/>
    </source>
</evidence>
<dbReference type="SUPFAM" id="SSF48371">
    <property type="entry name" value="ARM repeat"/>
    <property type="match status" value="1"/>
</dbReference>
<keyword evidence="6" id="KW-0653">Protein transport</keyword>
<feature type="non-terminal residue" evidence="9">
    <location>
        <position position="786"/>
    </location>
</feature>
<dbReference type="InterPro" id="IPR001494">
    <property type="entry name" value="Importin-beta_N"/>
</dbReference>
<gene>
    <name evidence="9" type="ORF">ONB1V03_LOCUS16388</name>
</gene>
<dbReference type="PROSITE" id="PS50077">
    <property type="entry name" value="HEAT_REPEAT"/>
    <property type="match status" value="1"/>
</dbReference>
<dbReference type="EMBL" id="OC933218">
    <property type="protein sequence ID" value="CAD7659813.1"/>
    <property type="molecule type" value="Genomic_DNA"/>
</dbReference>
<evidence type="ECO:0000256" key="4">
    <source>
        <dbReference type="ARBA" id="ARBA00022490"/>
    </source>
</evidence>
<dbReference type="GO" id="GO:0031267">
    <property type="term" value="F:small GTPase binding"/>
    <property type="evidence" value="ECO:0007669"/>
    <property type="project" value="InterPro"/>
</dbReference>
<evidence type="ECO:0000256" key="3">
    <source>
        <dbReference type="ARBA" id="ARBA00022448"/>
    </source>
</evidence>
<dbReference type="PROSITE" id="PS50166">
    <property type="entry name" value="IMPORTIN_B_NT"/>
    <property type="match status" value="1"/>
</dbReference>
<dbReference type="GO" id="GO:0005737">
    <property type="term" value="C:cytoplasm"/>
    <property type="evidence" value="ECO:0007669"/>
    <property type="project" value="UniProtKB-SubCell"/>
</dbReference>
<evidence type="ECO:0000313" key="9">
    <source>
        <dbReference type="EMBL" id="CAD7659813.1"/>
    </source>
</evidence>
<sequence>QNELQASLQYLQQLAQQFKPEFLQQLSGILSNITNDAVIRMAAALQLKKALQVFTSDNLEVQRQYQQSWLLFAEDVRNYIKQNVLNSLVLDNSRPSSAAQCVAYIAVAELPHSLWPTLIQTLTQNVTNPNNTEMMKESTLEAIGYICRDIDPKHLVSQKDNILTAIVHGMRKETATRVMLAATNALHNSLQFTKANFDKDSERHYIIQVVCEGTQCPEIKVKVAALQCLVKTMSLYYQHMEQYMGPALFAITMQAMRSDNDEIALQGIEFWWTACFHEKIIYHKIEQRSPKSAIFSVKNAVQDLVPILVQTLTKRNRLSRRASDCLGVMASHTGIQDSIISHVLSFVTTNITNADWEFRYAAVMAFGCILEVPDQQTLRTEVNKALQTLIDLMDDQSVIVRDAVVWTIGRICELIPEAVLKDGTLRSLLEALLKELCSEPRVAVNVCWALKSLAKASYEAVQKGDGNEPKIYCLYESFKTIVQKLLEATERQDGGQANLRSAAYEALMEMIKNSPLDCYPIVQKTTMIILKRMNHVLSIEKHISNRENHMQYNSIIQYQFRDTQSLLCATLQSVLRLKMTADDAPRISDAIMTALLEMFNASVKSGGVQKYGLKTVGSVVETLGEDFLNYMDVFRPFLIVGLRDHFEYQVCSAAVGLVGDICRAIGVKVLPFCDELMTVLLENLSNQTVHRSVKLQILSVFGDIALAISTEFKKHLDAVLDSLKHVSQLNLTLDYELSAAVGPVLRAFGENQSILAMLIDGKKSGDMDTQALYGWAIKEIRNTKII</sequence>
<comment type="similarity">
    <text evidence="2">Belongs to the importin beta family. Importin beta-1 subfamily.</text>
</comment>
<evidence type="ECO:0000256" key="6">
    <source>
        <dbReference type="ARBA" id="ARBA00022927"/>
    </source>
</evidence>